<dbReference type="Proteomes" id="UP000050421">
    <property type="component" value="Unassembled WGS sequence"/>
</dbReference>
<name>A0A0P8ALA0_9BACT</name>
<dbReference type="Pfam" id="PF19578">
    <property type="entry name" value="DUF6090"/>
    <property type="match status" value="1"/>
</dbReference>
<comment type="caution">
    <text evidence="2">The sequence shown here is derived from an EMBL/GenBank/DDBJ whole genome shotgun (WGS) entry which is preliminary data.</text>
</comment>
<gene>
    <name evidence="2" type="ORF">HLUCCX10_02355</name>
</gene>
<organism evidence="2 3">
    <name type="scientific">Algoriphagus marincola HL-49</name>
    <dbReference type="NCBI Taxonomy" id="1305737"/>
    <lineage>
        <taxon>Bacteria</taxon>
        <taxon>Pseudomonadati</taxon>
        <taxon>Bacteroidota</taxon>
        <taxon>Cytophagia</taxon>
        <taxon>Cytophagales</taxon>
        <taxon>Cyclobacteriaceae</taxon>
        <taxon>Algoriphagus</taxon>
    </lineage>
</organism>
<dbReference type="PATRIC" id="fig|1305737.6.peg.1136"/>
<dbReference type="STRING" id="1305737.GCA_000526355_00887"/>
<accession>A0A0P8ALA0</accession>
<feature type="transmembrane region" description="Helical" evidence="1">
    <location>
        <begin position="12"/>
        <end position="28"/>
    </location>
</feature>
<dbReference type="EMBL" id="LJXT01000008">
    <property type="protein sequence ID" value="KPQ19551.1"/>
    <property type="molecule type" value="Genomic_DNA"/>
</dbReference>
<evidence type="ECO:0000313" key="2">
    <source>
        <dbReference type="EMBL" id="KPQ19551.1"/>
    </source>
</evidence>
<reference evidence="2 3" key="1">
    <citation type="submission" date="2015-09" db="EMBL/GenBank/DDBJ databases">
        <title>Identification and resolution of microdiversity through metagenomic sequencing of parallel consortia.</title>
        <authorList>
            <person name="Nelson W.C."/>
            <person name="Romine M.F."/>
            <person name="Lindemann S.R."/>
        </authorList>
    </citation>
    <scope>NUCLEOTIDE SEQUENCE [LARGE SCALE GENOMIC DNA]</scope>
    <source>
        <strain evidence="2">HL-49</strain>
    </source>
</reference>
<keyword evidence="1" id="KW-1133">Transmembrane helix</keyword>
<keyword evidence="1" id="KW-0812">Transmembrane</keyword>
<sequence>MAKKIDWTNQFFNFLGVILGVLLAFFINERANSNKDRKESLIIMESLLGDLQEDMQAYENFLIPQNKLILQNLEKLLELINDGDYENIDEPFSMALQIENYGPTSATYTSTKSTGKLALFEDIELQKQLSNYYESIAEESVKKGEYQVQYFTSELLAWLSNNMDLISNQLYRLSDSGILLNKLLIYSSLIDQKIVSYEISLENAKILKEELEKSLEENRR</sequence>
<evidence type="ECO:0000313" key="3">
    <source>
        <dbReference type="Proteomes" id="UP000050421"/>
    </source>
</evidence>
<dbReference type="AlphaFoldDB" id="A0A0P8ALA0"/>
<dbReference type="InterPro" id="IPR045749">
    <property type="entry name" value="DUF6090"/>
</dbReference>
<proteinExistence type="predicted"/>
<protein>
    <submittedName>
        <fullName evidence="2">Uncharacterized protein</fullName>
    </submittedName>
</protein>
<dbReference type="OrthoDB" id="828064at2"/>
<evidence type="ECO:0000256" key="1">
    <source>
        <dbReference type="SAM" id="Phobius"/>
    </source>
</evidence>
<keyword evidence="1" id="KW-0472">Membrane</keyword>